<gene>
    <name evidence="2" type="ORF">J3491_11755</name>
</gene>
<dbReference type="PANTHER" id="PTHR43194">
    <property type="entry name" value="HYDROLASE ALPHA/BETA FOLD FAMILY"/>
    <property type="match status" value="1"/>
</dbReference>
<dbReference type="RefSeq" id="WP_207970342.1">
    <property type="nucleotide sequence ID" value="NZ_JAGBKN010000046.1"/>
</dbReference>
<comment type="caution">
    <text evidence="2">The sequence shown here is derived from an EMBL/GenBank/DDBJ whole genome shotgun (WGS) entry which is preliminary data.</text>
</comment>
<dbReference type="PANTHER" id="PTHR43194:SF2">
    <property type="entry name" value="PEROXISOMAL MEMBRANE PROTEIN LPX1"/>
    <property type="match status" value="1"/>
</dbReference>
<dbReference type="EMBL" id="JAGBKN010000046">
    <property type="protein sequence ID" value="MBO1517997.1"/>
    <property type="molecule type" value="Genomic_DNA"/>
</dbReference>
<evidence type="ECO:0000259" key="1">
    <source>
        <dbReference type="Pfam" id="PF00561"/>
    </source>
</evidence>
<dbReference type="Proteomes" id="UP000664161">
    <property type="component" value="Unassembled WGS sequence"/>
</dbReference>
<dbReference type="InterPro" id="IPR029058">
    <property type="entry name" value="AB_hydrolase_fold"/>
</dbReference>
<sequence length="325" mass="37401">MKTNLFAVPRPALFNQYQLHTKNIEVAKGTLLPMSVIGHGKPVLLLHAYGMDAREFLPFILPLLGHYTFYLPHLRGFGAAKDIELSEFDFLRQYADDLHVAIEQICLARNIDALPVAAISMGAQVMWAYFSRYGSARVSRYLNIDQSPAIHNQPDWQGGLFGTRQREVFAVFHEVVNMTLPYIQLESFTHLPFALKRRVTDVERQFSLLSVNRKRSKAIVQILTHQNDHRLVFYDHRIWQHKMRCLQAYLNLEYDFRAVIEKVTIPVVNLIGGRSQLYDAKWQQQVTQMLPSATEIVLPHSGHAVPMDEPIGFYKALKGFLENEL</sequence>
<dbReference type="Pfam" id="PF00561">
    <property type="entry name" value="Abhydrolase_1"/>
    <property type="match status" value="1"/>
</dbReference>
<proteinExistence type="predicted"/>
<protein>
    <submittedName>
        <fullName evidence="2">Alpha/beta hydrolase</fullName>
    </submittedName>
</protein>
<dbReference type="AlphaFoldDB" id="A0AAW4J0G7"/>
<keyword evidence="2" id="KW-0378">Hydrolase</keyword>
<organism evidence="2 3">
    <name type="scientific">Psychrobacter halodurans</name>
    <dbReference type="NCBI Taxonomy" id="2818439"/>
    <lineage>
        <taxon>Bacteria</taxon>
        <taxon>Pseudomonadati</taxon>
        <taxon>Pseudomonadota</taxon>
        <taxon>Gammaproteobacteria</taxon>
        <taxon>Moraxellales</taxon>
        <taxon>Moraxellaceae</taxon>
        <taxon>Psychrobacter</taxon>
    </lineage>
</organism>
<dbReference type="InterPro" id="IPR050228">
    <property type="entry name" value="Carboxylesterase_BioH"/>
</dbReference>
<reference evidence="2 3" key="1">
    <citation type="submission" date="2021-03" db="EMBL/GenBank/DDBJ databases">
        <authorList>
            <person name="Shang D.-D."/>
            <person name="Du Z.-J."/>
            <person name="Chen G.-J."/>
        </authorList>
    </citation>
    <scope>NUCLEOTIDE SEQUENCE [LARGE SCALE GENOMIC DNA]</scope>
    <source>
        <strain evidence="2 3">F2608</strain>
    </source>
</reference>
<feature type="domain" description="AB hydrolase-1" evidence="1">
    <location>
        <begin position="41"/>
        <end position="310"/>
    </location>
</feature>
<dbReference type="InterPro" id="IPR000073">
    <property type="entry name" value="AB_hydrolase_1"/>
</dbReference>
<dbReference type="Gene3D" id="3.40.50.1820">
    <property type="entry name" value="alpha/beta hydrolase"/>
    <property type="match status" value="1"/>
</dbReference>
<dbReference type="GO" id="GO:0016787">
    <property type="term" value="F:hydrolase activity"/>
    <property type="evidence" value="ECO:0007669"/>
    <property type="project" value="UniProtKB-KW"/>
</dbReference>
<evidence type="ECO:0000313" key="3">
    <source>
        <dbReference type="Proteomes" id="UP000664161"/>
    </source>
</evidence>
<accession>A0AAW4J0G7</accession>
<name>A0AAW4J0G7_9GAMM</name>
<dbReference type="SUPFAM" id="SSF53474">
    <property type="entry name" value="alpha/beta-Hydrolases"/>
    <property type="match status" value="1"/>
</dbReference>
<evidence type="ECO:0000313" key="2">
    <source>
        <dbReference type="EMBL" id="MBO1517997.1"/>
    </source>
</evidence>
<keyword evidence="3" id="KW-1185">Reference proteome</keyword>